<feature type="domain" description="Peptidase M61 N-terminal" evidence="4">
    <location>
        <begin position="22"/>
        <end position="187"/>
    </location>
</feature>
<accession>A0AAU8RA83</accession>
<organism evidence="5 6">
    <name type="scientific">Cellulophaga baltica 18</name>
    <dbReference type="NCBI Taxonomy" id="1348584"/>
    <lineage>
        <taxon>Bacteria</taxon>
        <taxon>Pseudomonadati</taxon>
        <taxon>Bacteroidota</taxon>
        <taxon>Flavobacteriia</taxon>
        <taxon>Flavobacteriales</taxon>
        <taxon>Flavobacteriaceae</taxon>
        <taxon>Cellulophaga</taxon>
    </lineage>
</organism>
<dbReference type="Pfam" id="PF13180">
    <property type="entry name" value="PDZ_2"/>
    <property type="match status" value="1"/>
</dbReference>
<feature type="chain" id="PRO_5043930535" evidence="1">
    <location>
        <begin position="19"/>
        <end position="599"/>
    </location>
</feature>
<dbReference type="RefSeq" id="WP_029445078.1">
    <property type="nucleotide sequence ID" value="NZ_CP009976.1"/>
</dbReference>
<dbReference type="Gene3D" id="2.60.40.3650">
    <property type="match status" value="1"/>
</dbReference>
<proteinExistence type="predicted"/>
<dbReference type="Gene3D" id="1.10.390.10">
    <property type="entry name" value="Neutral Protease Domain 2"/>
    <property type="match status" value="1"/>
</dbReference>
<evidence type="ECO:0000259" key="4">
    <source>
        <dbReference type="Pfam" id="PF17899"/>
    </source>
</evidence>
<evidence type="ECO:0000313" key="6">
    <source>
        <dbReference type="Proteomes" id="UP000030786"/>
    </source>
</evidence>
<evidence type="ECO:0000259" key="2">
    <source>
        <dbReference type="Pfam" id="PF05299"/>
    </source>
</evidence>
<dbReference type="Pfam" id="PF05299">
    <property type="entry name" value="Peptidase_M61"/>
    <property type="match status" value="1"/>
</dbReference>
<protein>
    <submittedName>
        <fullName evidence="5">Peptidase M61</fullName>
    </submittedName>
</protein>
<feature type="domain" description="Peptidase M61 catalytic" evidence="2">
    <location>
        <begin position="285"/>
        <end position="402"/>
    </location>
</feature>
<dbReference type="InterPro" id="IPR001478">
    <property type="entry name" value="PDZ"/>
</dbReference>
<dbReference type="Gene3D" id="2.30.42.10">
    <property type="match status" value="1"/>
</dbReference>
<dbReference type="KEGG" id="cbat:M666_03395"/>
<dbReference type="InterPro" id="IPR036034">
    <property type="entry name" value="PDZ_sf"/>
</dbReference>
<dbReference type="InterPro" id="IPR024191">
    <property type="entry name" value="Peptidase_M61"/>
</dbReference>
<dbReference type="InterPro" id="IPR007963">
    <property type="entry name" value="Peptidase_M61_catalytic"/>
</dbReference>
<keyword evidence="1" id="KW-0732">Signal</keyword>
<dbReference type="AlphaFoldDB" id="A0AAU8RA83"/>
<dbReference type="PIRSF" id="PIRSF016493">
    <property type="entry name" value="Glycyl_aminpptds"/>
    <property type="match status" value="1"/>
</dbReference>
<dbReference type="Proteomes" id="UP000030786">
    <property type="component" value="Chromosome"/>
</dbReference>
<sequence>MKPLLLLTILFLSISSNAQTNSYTISFENAVHHEAEITATFPKITSEIFSVRMSRTSPGRYALHEFAKNIYAVKATDGQGKSLTIKRPNPYQWDISGHDGTVNISYTLFADRADGTYSQIDETHAHLNIPATFMYAPEFSERKINVNFQPREDLNWKIATQLPLVSNTTYSADNLQYFMDSPTELSNFGMREFEVTEADGKKKNIRFVLHHNGTDAELDTYFEKIKKTVLAEKAVFGELANFDYGTYTFLACYIPNASGDGMEHRNSTILTNTRSLADGGMEKNMGTVSHEFFHSWNVERIRPKSLEPFNFEEANMSGELWFAEGFTSYYTNLILCRAKLITDQEYVEGITGTFNYVWNSPARQFFNPIEMSYQAPFVDAATSVDPVNRENTFISYYSYGSILGLALDLSLREKGLNLDDFMKLVWTTYGKKEIPYTVKNLNESLNTYAGKDFGDAFFNAYIYKSNMPDYTALFKTVGVTLSQQATVANFGASVTINANLQGEIRRNTTIGSPAYLGGLDKGDFITKINGQALPSSTSFEDYIKTFPVGTELTIDFLRNAEPQKTTVKLASNPEYSIKLADNPSKKTLKNRTAWLNDHE</sequence>
<dbReference type="SUPFAM" id="SSF55486">
    <property type="entry name" value="Metalloproteases ('zincins'), catalytic domain"/>
    <property type="match status" value="1"/>
</dbReference>
<dbReference type="EMBL" id="CP009976">
    <property type="protein sequence ID" value="AIZ40703.1"/>
    <property type="molecule type" value="Genomic_DNA"/>
</dbReference>
<evidence type="ECO:0000313" key="5">
    <source>
        <dbReference type="EMBL" id="AIZ40703.1"/>
    </source>
</evidence>
<dbReference type="GeneID" id="78059777"/>
<dbReference type="SUPFAM" id="SSF50156">
    <property type="entry name" value="PDZ domain-like"/>
    <property type="match status" value="1"/>
</dbReference>
<feature type="domain" description="PDZ" evidence="3">
    <location>
        <begin position="511"/>
        <end position="569"/>
    </location>
</feature>
<reference evidence="5 6" key="1">
    <citation type="journal article" date="2014" name="Environ. Microbiol.">
        <title>Contrasting genomic patterns and infection strategies of two co-existing Bacteroidetes podovirus genera.</title>
        <authorList>
            <person name="Holmfeldt K."/>
            <person name="Howard-Varona C."/>
            <person name="Solonenko N."/>
            <person name="Sullivan M.B."/>
        </authorList>
    </citation>
    <scope>NUCLEOTIDE SEQUENCE [LARGE SCALE GENOMIC DNA]</scope>
    <source>
        <strain evidence="5 6">18</strain>
    </source>
</reference>
<feature type="signal peptide" evidence="1">
    <location>
        <begin position="1"/>
        <end position="18"/>
    </location>
</feature>
<dbReference type="InterPro" id="IPR027268">
    <property type="entry name" value="Peptidase_M4/M1_CTD_sf"/>
</dbReference>
<dbReference type="Pfam" id="PF17899">
    <property type="entry name" value="Peptidase_M61_N"/>
    <property type="match status" value="1"/>
</dbReference>
<name>A0AAU8RA83_9FLAO</name>
<evidence type="ECO:0000256" key="1">
    <source>
        <dbReference type="SAM" id="SignalP"/>
    </source>
</evidence>
<dbReference type="InterPro" id="IPR040756">
    <property type="entry name" value="Peptidase_M61_N"/>
</dbReference>
<gene>
    <name evidence="5" type="ORF">M666_03395</name>
</gene>
<evidence type="ECO:0000259" key="3">
    <source>
        <dbReference type="Pfam" id="PF13180"/>
    </source>
</evidence>